<proteinExistence type="predicted"/>
<dbReference type="EMBL" id="LABZ01000127">
    <property type="protein sequence ID" value="KMO37987.1"/>
    <property type="molecule type" value="Genomic_DNA"/>
</dbReference>
<organism evidence="1 2">
    <name type="scientific">Methylobacterium tarhaniae</name>
    <dbReference type="NCBI Taxonomy" id="1187852"/>
    <lineage>
        <taxon>Bacteria</taxon>
        <taxon>Pseudomonadati</taxon>
        <taxon>Pseudomonadota</taxon>
        <taxon>Alphaproteobacteria</taxon>
        <taxon>Hyphomicrobiales</taxon>
        <taxon>Methylobacteriaceae</taxon>
        <taxon>Methylobacterium</taxon>
    </lineage>
</organism>
<comment type="caution">
    <text evidence="1">The sequence shown here is derived from an EMBL/GenBank/DDBJ whole genome shotgun (WGS) entry which is preliminary data.</text>
</comment>
<sequence length="75" mass="8367">MPPAGSDPFTPDVPSPKLRYTLVILSKAGNLLDMQTIFAESDEEAIIMSKMIAGGKAFELWLDYRRITYFTGTTH</sequence>
<evidence type="ECO:0000313" key="2">
    <source>
        <dbReference type="Proteomes" id="UP000036449"/>
    </source>
</evidence>
<gene>
    <name evidence="1" type="ORF">VQ03_18175</name>
</gene>
<accession>A0A0J6SWQ5</accession>
<name>A0A0J6SWQ5_9HYPH</name>
<protein>
    <submittedName>
        <fullName evidence="1">Uncharacterized protein</fullName>
    </submittedName>
</protein>
<keyword evidence="2" id="KW-1185">Reference proteome</keyword>
<dbReference type="PATRIC" id="fig|1187852.3.peg.929"/>
<reference evidence="1 2" key="1">
    <citation type="submission" date="2015-03" db="EMBL/GenBank/DDBJ databases">
        <title>Genome sequencing of Methylobacterium tarhaniae DSM 25844.</title>
        <authorList>
            <person name="Chaudhry V."/>
            <person name="Patil P.B."/>
        </authorList>
    </citation>
    <scope>NUCLEOTIDE SEQUENCE [LARGE SCALE GENOMIC DNA]</scope>
    <source>
        <strain evidence="1 2">DSM 25844</strain>
    </source>
</reference>
<dbReference type="OrthoDB" id="9893235at2"/>
<dbReference type="RefSeq" id="WP_048452298.1">
    <property type="nucleotide sequence ID" value="NZ_LABZ01000127.1"/>
</dbReference>
<evidence type="ECO:0000313" key="1">
    <source>
        <dbReference type="EMBL" id="KMO37987.1"/>
    </source>
</evidence>
<dbReference type="AlphaFoldDB" id="A0A0J6SWQ5"/>
<dbReference type="Proteomes" id="UP000036449">
    <property type="component" value="Unassembled WGS sequence"/>
</dbReference>